<dbReference type="EMBL" id="CAJHCQ010000019">
    <property type="protein sequence ID" value="CAD6555644.1"/>
    <property type="molecule type" value="Genomic_DNA"/>
</dbReference>
<feature type="region of interest" description="Disordered" evidence="1">
    <location>
        <begin position="136"/>
        <end position="157"/>
    </location>
</feature>
<organism evidence="2 3">
    <name type="scientific">Paraburkholderia hiiakae</name>
    <dbReference type="NCBI Taxonomy" id="1081782"/>
    <lineage>
        <taxon>Bacteria</taxon>
        <taxon>Pseudomonadati</taxon>
        <taxon>Pseudomonadota</taxon>
        <taxon>Betaproteobacteria</taxon>
        <taxon>Burkholderiales</taxon>
        <taxon>Burkholderiaceae</taxon>
        <taxon>Paraburkholderia</taxon>
    </lineage>
</organism>
<dbReference type="RefSeq" id="WP_201699412.1">
    <property type="nucleotide sequence ID" value="NZ_CAJHCQ010000019.1"/>
</dbReference>
<reference evidence="2 3" key="1">
    <citation type="submission" date="2020-10" db="EMBL/GenBank/DDBJ databases">
        <authorList>
            <person name="Peeters C."/>
        </authorList>
    </citation>
    <scope>NUCLEOTIDE SEQUENCE [LARGE SCALE GENOMIC DNA]</scope>
    <source>
        <strain evidence="2 3">LMG 27952</strain>
    </source>
</reference>
<comment type="caution">
    <text evidence="2">The sequence shown here is derived from an EMBL/GenBank/DDBJ whole genome shotgun (WGS) entry which is preliminary data.</text>
</comment>
<keyword evidence="3" id="KW-1185">Reference proteome</keyword>
<protein>
    <submittedName>
        <fullName evidence="2">Uncharacterized protein</fullName>
    </submittedName>
</protein>
<proteinExistence type="predicted"/>
<accession>A0ABM8P3Q6</accession>
<dbReference type="Proteomes" id="UP000656319">
    <property type="component" value="Unassembled WGS sequence"/>
</dbReference>
<sequence>MAIDSHPVLAVLRGSQANVRALVVTFALTGLAACTTGGPFGPSASLVAVTTSEGAPGAAAAASCPAAAAAPASGAVQTSGSKGAQMLALSLARVRHEYGIRPIAFDRSAYAASLDVILREALDLRVAKQAAAQANTPATKQAAKHANGEATGAGAPAATKDDVEAALVALLPDWAGNANLTLPVLAASAKATAAQVASGVTPTDLPEPAATAVTAGLGALGLAIDKAAPLNTLVSATVQSAPSPADHSVATFDRSDHKKLFSDFQSLEVLRTFHFMTLISAARLHTMLVAPAPLPDPDALDAEVRIFNLSRFLSTYFDAYFRGGHFLQVTSAGKTVMVAGSTAFVTRAGMTVQFAGIDYAIKTDSSSISLHHTYPSALQFGPQLVRVFVEAVFDANGLSPKAVSNSTACAEKLFDATDCITSATSNGKPTQDEQVTQDIDSMASASESLTTAAAGAIIRGLNAVALNNETVAQVLETFAGVTARKITEKLAYLVSIEAATKTCPARTVTASLMVQ</sequence>
<name>A0ABM8P3Q6_9BURK</name>
<feature type="compositionally biased region" description="Low complexity" evidence="1">
    <location>
        <begin position="148"/>
        <end position="157"/>
    </location>
</feature>
<evidence type="ECO:0000256" key="1">
    <source>
        <dbReference type="SAM" id="MobiDB-lite"/>
    </source>
</evidence>
<evidence type="ECO:0000313" key="3">
    <source>
        <dbReference type="Proteomes" id="UP000656319"/>
    </source>
</evidence>
<gene>
    <name evidence="2" type="ORF">LMG27952_05882</name>
</gene>
<evidence type="ECO:0000313" key="2">
    <source>
        <dbReference type="EMBL" id="CAD6555644.1"/>
    </source>
</evidence>